<gene>
    <name evidence="1" type="ORF">MNBD_ALPHA03-763</name>
</gene>
<dbReference type="SUPFAM" id="SSF53067">
    <property type="entry name" value="Actin-like ATPase domain"/>
    <property type="match status" value="1"/>
</dbReference>
<dbReference type="GO" id="GO:0016301">
    <property type="term" value="F:kinase activity"/>
    <property type="evidence" value="ECO:0007669"/>
    <property type="project" value="UniProtKB-KW"/>
</dbReference>
<dbReference type="AlphaFoldDB" id="A0A3B1B192"/>
<organism evidence="1">
    <name type="scientific">hydrothermal vent metagenome</name>
    <dbReference type="NCBI Taxonomy" id="652676"/>
    <lineage>
        <taxon>unclassified sequences</taxon>
        <taxon>metagenomes</taxon>
        <taxon>ecological metagenomes</taxon>
    </lineage>
</organism>
<accession>A0A3B1B192</accession>
<evidence type="ECO:0000313" key="1">
    <source>
        <dbReference type="EMBL" id="VAX05228.1"/>
    </source>
</evidence>
<dbReference type="Gene3D" id="3.30.420.40">
    <property type="match status" value="2"/>
</dbReference>
<dbReference type="PANTHER" id="PTHR30605:SF0">
    <property type="entry name" value="ANHYDRO-N-ACETYLMURAMIC ACID KINASE"/>
    <property type="match status" value="1"/>
</dbReference>
<proteinExistence type="inferred from homology"/>
<dbReference type="GO" id="GO:0016773">
    <property type="term" value="F:phosphotransferase activity, alcohol group as acceptor"/>
    <property type="evidence" value="ECO:0007669"/>
    <property type="project" value="InterPro"/>
</dbReference>
<dbReference type="GO" id="GO:0005524">
    <property type="term" value="F:ATP binding"/>
    <property type="evidence" value="ECO:0007669"/>
    <property type="project" value="InterPro"/>
</dbReference>
<dbReference type="GO" id="GO:0006040">
    <property type="term" value="P:amino sugar metabolic process"/>
    <property type="evidence" value="ECO:0007669"/>
    <property type="project" value="InterPro"/>
</dbReference>
<name>A0A3B1B192_9ZZZZ</name>
<dbReference type="InterPro" id="IPR043129">
    <property type="entry name" value="ATPase_NBD"/>
</dbReference>
<dbReference type="Pfam" id="PF03702">
    <property type="entry name" value="AnmK"/>
    <property type="match status" value="1"/>
</dbReference>
<dbReference type="GO" id="GO:0009254">
    <property type="term" value="P:peptidoglycan turnover"/>
    <property type="evidence" value="ECO:0007669"/>
    <property type="project" value="InterPro"/>
</dbReference>
<dbReference type="EC" id="2.7.1.170" evidence="1"/>
<keyword evidence="1" id="KW-0808">Transferase</keyword>
<dbReference type="EMBL" id="UOFW01000129">
    <property type="protein sequence ID" value="VAX05228.1"/>
    <property type="molecule type" value="Genomic_DNA"/>
</dbReference>
<sequence>MNFSKKQFLAIGLMSGTSMDGVDCALIKSDAHTAKAVSKMIHLPYSSDMRRNISRAMKEAQRLENSSSQNETLNLLETKLTNIHAEAVREILSENNLNPKDIDVVGFHGQTLLHRPDQGWSWQIGDGQLLANMVNIAVVNDFRRQDVENGGQGAPLVPIYHQALIKARVDQGLGVNWPIALINIGGVSNITWLHNDGEGQMLAFDTGPGNAFIDDWVKKNTGEPMDIDGALAAKGKIDHVLVTKWLENEYFTQPPPKSLDRLGFSVMGLESLSLEDGAATLLDFTVKTIQIALEHCPQKPEYIYICGGGRHNKTLMSKLKKGGIPVDSVEKLGWCGDALEAEAFAFLACRHLLYLPITFPETTGIHQPSTGGKLYRPIIQAPKRLIA</sequence>
<dbReference type="HAMAP" id="MF_01270">
    <property type="entry name" value="AnhMurNAc_kinase"/>
    <property type="match status" value="1"/>
</dbReference>
<dbReference type="InterPro" id="IPR005338">
    <property type="entry name" value="Anhydro_N_Ac-Mur_kinase"/>
</dbReference>
<dbReference type="PANTHER" id="PTHR30605">
    <property type="entry name" value="ANHYDRO-N-ACETYLMURAMIC ACID KINASE"/>
    <property type="match status" value="1"/>
</dbReference>
<protein>
    <submittedName>
        <fullName evidence="1">Anhydro-N-acetylmuramic acid kinase</fullName>
        <ecNumber evidence="1">2.7.1.170</ecNumber>
    </submittedName>
</protein>
<dbReference type="NCBIfam" id="NF007141">
    <property type="entry name" value="PRK09585.1-5"/>
    <property type="match status" value="1"/>
</dbReference>
<keyword evidence="1" id="KW-0418">Kinase</keyword>
<reference evidence="1" key="1">
    <citation type="submission" date="2018-06" db="EMBL/GenBank/DDBJ databases">
        <authorList>
            <person name="Zhirakovskaya E."/>
        </authorList>
    </citation>
    <scope>NUCLEOTIDE SEQUENCE</scope>
</reference>